<gene>
    <name evidence="1" type="ORF">JMJ77_005528</name>
</gene>
<comment type="caution">
    <text evidence="1">The sequence shown here is derived from an EMBL/GenBank/DDBJ whole genome shotgun (WGS) entry which is preliminary data.</text>
</comment>
<dbReference type="AlphaFoldDB" id="A0A9P7UIA9"/>
<proteinExistence type="predicted"/>
<dbReference type="EMBL" id="JAESDN010000001">
    <property type="protein sequence ID" value="KAG7058150.1"/>
    <property type="molecule type" value="Genomic_DNA"/>
</dbReference>
<evidence type="ECO:0000313" key="1">
    <source>
        <dbReference type="EMBL" id="KAG7058150.1"/>
    </source>
</evidence>
<evidence type="ECO:0000313" key="2">
    <source>
        <dbReference type="Proteomes" id="UP000699042"/>
    </source>
</evidence>
<dbReference type="Proteomes" id="UP000699042">
    <property type="component" value="Unassembled WGS sequence"/>
</dbReference>
<reference evidence="1" key="1">
    <citation type="submission" date="2021-05" db="EMBL/GenBank/DDBJ databases">
        <title>Comparative genomics of three Colletotrichum scovillei strains and genetic complementation revealed genes involved fungal growth and virulence on chili pepper.</title>
        <authorList>
            <person name="Hsieh D.-K."/>
            <person name="Chuang S.-C."/>
            <person name="Chen C.-Y."/>
            <person name="Chao Y.-T."/>
            <person name="Lu M.-Y.J."/>
            <person name="Lee M.-H."/>
            <person name="Shih M.-C."/>
        </authorList>
    </citation>
    <scope>NUCLEOTIDE SEQUENCE</scope>
    <source>
        <strain evidence="1">Coll-153</strain>
    </source>
</reference>
<accession>A0A9P7UIA9</accession>
<sequence length="27" mass="3013">MRNSPNQAVTYSISHERFAAVYSLTGL</sequence>
<organism evidence="1 2">
    <name type="scientific">Colletotrichum scovillei</name>
    <dbReference type="NCBI Taxonomy" id="1209932"/>
    <lineage>
        <taxon>Eukaryota</taxon>
        <taxon>Fungi</taxon>
        <taxon>Dikarya</taxon>
        <taxon>Ascomycota</taxon>
        <taxon>Pezizomycotina</taxon>
        <taxon>Sordariomycetes</taxon>
        <taxon>Hypocreomycetidae</taxon>
        <taxon>Glomerellales</taxon>
        <taxon>Glomerellaceae</taxon>
        <taxon>Colletotrichum</taxon>
        <taxon>Colletotrichum acutatum species complex</taxon>
    </lineage>
</organism>
<name>A0A9P7UIA9_9PEZI</name>
<keyword evidence="2" id="KW-1185">Reference proteome</keyword>
<protein>
    <submittedName>
        <fullName evidence="1">Uncharacterized protein</fullName>
    </submittedName>
</protein>